<gene>
    <name evidence="1" type="ORF">K4L44_02530</name>
</gene>
<proteinExistence type="predicted"/>
<sequence length="123" mass="14796">MEEDKETTQLLEAWEETYKKGQLTLWIFLALKDGAKYVDEIRDFVVRITEGTMRCEEQSLYRTLRKYRHIDVVDFETRKGNKGPDRKYYFLTKTGQVLLSRFLKRNIYLFLNEDIKTLITKEA</sequence>
<organism evidence="1 2">
    <name type="scientific">Halosquirtibacter laminarini</name>
    <dbReference type="NCBI Taxonomy" id="3374600"/>
    <lineage>
        <taxon>Bacteria</taxon>
        <taxon>Pseudomonadati</taxon>
        <taxon>Bacteroidota</taxon>
        <taxon>Bacteroidia</taxon>
        <taxon>Marinilabiliales</taxon>
        <taxon>Prolixibacteraceae</taxon>
        <taxon>Halosquirtibacter</taxon>
    </lineage>
</organism>
<protein>
    <submittedName>
        <fullName evidence="1">PadR family transcriptional regulator</fullName>
    </submittedName>
</protein>
<evidence type="ECO:0000313" key="1">
    <source>
        <dbReference type="EMBL" id="QZE14756.1"/>
    </source>
</evidence>
<keyword evidence="2" id="KW-1185">Reference proteome</keyword>
<accession>A0AC61NGJ6</accession>
<dbReference type="Proteomes" id="UP000826212">
    <property type="component" value="Chromosome"/>
</dbReference>
<reference evidence="1" key="1">
    <citation type="submission" date="2021-08" db="EMBL/GenBank/DDBJ databases">
        <title>Novel anaerobic bacterium isolated from sea squirt in East Sea, Republic of Korea.</title>
        <authorList>
            <person name="Nguyen T.H."/>
            <person name="Li Z."/>
            <person name="Lee Y.-J."/>
            <person name="Ko J."/>
            <person name="Kim S.-G."/>
        </authorList>
    </citation>
    <scope>NUCLEOTIDE SEQUENCE</scope>
    <source>
        <strain evidence="1">KCTC 25031</strain>
    </source>
</reference>
<dbReference type="EMBL" id="CP081303">
    <property type="protein sequence ID" value="QZE14756.1"/>
    <property type="molecule type" value="Genomic_DNA"/>
</dbReference>
<evidence type="ECO:0000313" key="2">
    <source>
        <dbReference type="Proteomes" id="UP000826212"/>
    </source>
</evidence>
<name>A0AC61NGJ6_9BACT</name>